<keyword evidence="3" id="KW-1185">Reference proteome</keyword>
<keyword evidence="1" id="KW-0472">Membrane</keyword>
<dbReference type="EMBL" id="CP086322">
    <property type="protein sequence ID" value="UQA97059.1"/>
    <property type="molecule type" value="Genomic_DNA"/>
</dbReference>
<feature type="transmembrane region" description="Helical" evidence="1">
    <location>
        <begin position="57"/>
        <end position="77"/>
    </location>
</feature>
<dbReference type="Proteomes" id="UP000830115">
    <property type="component" value="Chromosome"/>
</dbReference>
<proteinExistence type="predicted"/>
<evidence type="ECO:0000313" key="3">
    <source>
        <dbReference type="Proteomes" id="UP000830115"/>
    </source>
</evidence>
<feature type="transmembrane region" description="Helical" evidence="1">
    <location>
        <begin position="127"/>
        <end position="148"/>
    </location>
</feature>
<evidence type="ECO:0008006" key="4">
    <source>
        <dbReference type="Google" id="ProtNLM"/>
    </source>
</evidence>
<name>A0ABY4MGX5_9ACTN</name>
<evidence type="ECO:0000313" key="2">
    <source>
        <dbReference type="EMBL" id="UQA97059.1"/>
    </source>
</evidence>
<evidence type="ECO:0000256" key="1">
    <source>
        <dbReference type="SAM" id="Phobius"/>
    </source>
</evidence>
<feature type="transmembrane region" description="Helical" evidence="1">
    <location>
        <begin position="12"/>
        <end position="37"/>
    </location>
</feature>
<keyword evidence="1" id="KW-1133">Transmembrane helix</keyword>
<accession>A0ABY4MGX5</accession>
<gene>
    <name evidence="2" type="ORF">K9S39_38950</name>
</gene>
<keyword evidence="1" id="KW-0812">Transmembrane</keyword>
<sequence length="155" mass="16157">MATTHASPRHSTLTALPAHAMFGAVGGLVGGAGFGIMMQLWGMMPMVAMLVGSKSTGVAWVVHLAISAFIGITFALLAGHHAAKMMPAAAMGLTYGAVWWVLGALVLMPAKLGMPLFNVGEMAWKSLAGHLTFGLLLGLAHSCVHSVMHRDQPRS</sequence>
<reference evidence="2" key="1">
    <citation type="submission" date="2021-10" db="EMBL/GenBank/DDBJ databases">
        <title>Streptomyces nigrumlapis sp.nov.,an antimicrobial producing actinobacterium isolated from Black Gobi rocks.</title>
        <authorList>
            <person name="Wen Y."/>
            <person name="Zhang W."/>
            <person name="Liu X.G."/>
        </authorList>
    </citation>
    <scope>NUCLEOTIDE SEQUENCE</scope>
    <source>
        <strain evidence="2">ST13-2-2</strain>
    </source>
</reference>
<organism evidence="2 3">
    <name type="scientific">Streptomyces halobius</name>
    <dbReference type="NCBI Taxonomy" id="2879846"/>
    <lineage>
        <taxon>Bacteria</taxon>
        <taxon>Bacillati</taxon>
        <taxon>Actinomycetota</taxon>
        <taxon>Actinomycetes</taxon>
        <taxon>Kitasatosporales</taxon>
        <taxon>Streptomycetaceae</taxon>
        <taxon>Streptomyces</taxon>
    </lineage>
</organism>
<dbReference type="RefSeq" id="WP_248867977.1">
    <property type="nucleotide sequence ID" value="NZ_CP086322.1"/>
</dbReference>
<protein>
    <recommendedName>
        <fullName evidence="4">DUF1440 domain-containing protein</fullName>
    </recommendedName>
</protein>
<feature type="transmembrane region" description="Helical" evidence="1">
    <location>
        <begin position="89"/>
        <end position="107"/>
    </location>
</feature>